<accession>A0A1E7F3Q6</accession>
<dbReference type="FunFam" id="3.30.170.10:FF:000003">
    <property type="entry name" value="Cyclin-dependent kinases regulatory subunit"/>
    <property type="match status" value="1"/>
</dbReference>
<dbReference type="EMBL" id="KV784364">
    <property type="protein sequence ID" value="OEU12635.1"/>
    <property type="molecule type" value="Genomic_DNA"/>
</dbReference>
<dbReference type="SUPFAM" id="SSF55637">
    <property type="entry name" value="Cell cycle regulatory proteins"/>
    <property type="match status" value="1"/>
</dbReference>
<dbReference type="InterPro" id="IPR036858">
    <property type="entry name" value="Cyclin-dep_kinase_reg-sub_sf"/>
</dbReference>
<reference evidence="6 7" key="1">
    <citation type="submission" date="2016-09" db="EMBL/GenBank/DDBJ databases">
        <title>Extensive genetic diversity and differential bi-allelic expression allows diatom success in the polar Southern Ocean.</title>
        <authorList>
            <consortium name="DOE Joint Genome Institute"/>
            <person name="Mock T."/>
            <person name="Otillar R.P."/>
            <person name="Strauss J."/>
            <person name="Dupont C."/>
            <person name="Frickenhaus S."/>
            <person name="Maumus F."/>
            <person name="Mcmullan M."/>
            <person name="Sanges R."/>
            <person name="Schmutz J."/>
            <person name="Toseland A."/>
            <person name="Valas R."/>
            <person name="Veluchamy A."/>
            <person name="Ward B.J."/>
            <person name="Allen A."/>
            <person name="Barry K."/>
            <person name="Falciatore A."/>
            <person name="Ferrante M."/>
            <person name="Fortunato A.E."/>
            <person name="Gloeckner G."/>
            <person name="Gruber A."/>
            <person name="Hipkin R."/>
            <person name="Janech M."/>
            <person name="Kroth P."/>
            <person name="Leese F."/>
            <person name="Lindquist E."/>
            <person name="Lyon B.R."/>
            <person name="Martin J."/>
            <person name="Mayer C."/>
            <person name="Parker M."/>
            <person name="Quesneville H."/>
            <person name="Raymond J."/>
            <person name="Uhlig C."/>
            <person name="Valentin K.U."/>
            <person name="Worden A.Z."/>
            <person name="Armbrust E.V."/>
            <person name="Bowler C."/>
            <person name="Green B."/>
            <person name="Moulton V."/>
            <person name="Van Oosterhout C."/>
            <person name="Grigoriev I."/>
        </authorList>
    </citation>
    <scope>NUCLEOTIDE SEQUENCE [LARGE SCALE GENOMIC DNA]</scope>
    <source>
        <strain evidence="6 7">CCMP1102</strain>
    </source>
</reference>
<dbReference type="KEGG" id="fcy:FRACYDRAFT_191189"/>
<evidence type="ECO:0000256" key="1">
    <source>
        <dbReference type="ARBA" id="ARBA00007782"/>
    </source>
</evidence>
<dbReference type="GO" id="GO:0005737">
    <property type="term" value="C:cytoplasm"/>
    <property type="evidence" value="ECO:0007669"/>
    <property type="project" value="UniProtKB-ARBA"/>
</dbReference>
<feature type="compositionally biased region" description="Basic and acidic residues" evidence="5">
    <location>
        <begin position="84"/>
        <end position="104"/>
    </location>
</feature>
<proteinExistence type="inferred from homology"/>
<evidence type="ECO:0000256" key="3">
    <source>
        <dbReference type="ARBA" id="ARBA00023306"/>
    </source>
</evidence>
<dbReference type="SMART" id="SM01084">
    <property type="entry name" value="CKS"/>
    <property type="match status" value="1"/>
</dbReference>
<keyword evidence="3 4" id="KW-0131">Cell cycle</keyword>
<dbReference type="GO" id="GO:0016538">
    <property type="term" value="F:cyclin-dependent protein serine/threonine kinase regulator activity"/>
    <property type="evidence" value="ECO:0007669"/>
    <property type="project" value="InterPro"/>
</dbReference>
<evidence type="ECO:0000256" key="2">
    <source>
        <dbReference type="ARBA" id="ARBA00022618"/>
    </source>
</evidence>
<evidence type="ECO:0000256" key="4">
    <source>
        <dbReference type="RuleBase" id="RU311113"/>
    </source>
</evidence>
<keyword evidence="2 4" id="KW-0132">Cell division</keyword>
<dbReference type="OrthoDB" id="440676at2759"/>
<dbReference type="PROSITE" id="PS00945">
    <property type="entry name" value="CKS_2"/>
    <property type="match status" value="1"/>
</dbReference>
<dbReference type="InParanoid" id="A0A1E7F3Q6"/>
<dbReference type="Pfam" id="PF01111">
    <property type="entry name" value="CKS"/>
    <property type="match status" value="1"/>
</dbReference>
<dbReference type="AlphaFoldDB" id="A0A1E7F3Q6"/>
<dbReference type="InterPro" id="IPR000789">
    <property type="entry name" value="Cyclin-dep_kinase_reg-sub"/>
</dbReference>
<name>A0A1E7F3Q6_9STRA</name>
<dbReference type="PANTHER" id="PTHR23415">
    <property type="entry name" value="CYCLIN-DEPENDENT KINASES REGULATORY SUBUNIT/60S RIBOSOME SUBUNIT BIOGENESIS PROTEIN NIP7"/>
    <property type="match status" value="1"/>
</dbReference>
<evidence type="ECO:0000313" key="6">
    <source>
        <dbReference type="EMBL" id="OEU12635.1"/>
    </source>
</evidence>
<dbReference type="Proteomes" id="UP000095751">
    <property type="component" value="Unassembled WGS sequence"/>
</dbReference>
<dbReference type="GO" id="GO:0051301">
    <property type="term" value="P:cell division"/>
    <property type="evidence" value="ECO:0007669"/>
    <property type="project" value="UniProtKB-UniRule"/>
</dbReference>
<evidence type="ECO:0000256" key="5">
    <source>
        <dbReference type="SAM" id="MobiDB-lite"/>
    </source>
</evidence>
<sequence>MSSSASRIEYSEKYADDMNEYRHVILPKELAKTLPKSRLLSESEWRGIGVQQSRGWGHYAIHRPEPHILLFRRPLGTDPQSGRVDPEMERKAREEYRAQYDNRK</sequence>
<keyword evidence="7" id="KW-1185">Reference proteome</keyword>
<dbReference type="Gene3D" id="3.30.170.10">
    <property type="entry name" value="Cyclin-dependent kinase, regulatory subunit"/>
    <property type="match status" value="1"/>
</dbReference>
<gene>
    <name evidence="6" type="primary">CKS1</name>
    <name evidence="6" type="ORF">FRACYDRAFT_191189</name>
</gene>
<evidence type="ECO:0000313" key="7">
    <source>
        <dbReference type="Proteomes" id="UP000095751"/>
    </source>
</evidence>
<protein>
    <recommendedName>
        <fullName evidence="4">Cyclin-dependent kinases regulatory subunit</fullName>
    </recommendedName>
</protein>
<comment type="function">
    <text evidence="4">Binds to the catalytic subunit of the cyclin dependent kinases and is essential for their biological function.</text>
</comment>
<comment type="similarity">
    <text evidence="1 4">Belongs to the CKS family.</text>
</comment>
<organism evidence="6 7">
    <name type="scientific">Fragilariopsis cylindrus CCMP1102</name>
    <dbReference type="NCBI Taxonomy" id="635003"/>
    <lineage>
        <taxon>Eukaryota</taxon>
        <taxon>Sar</taxon>
        <taxon>Stramenopiles</taxon>
        <taxon>Ochrophyta</taxon>
        <taxon>Bacillariophyta</taxon>
        <taxon>Bacillariophyceae</taxon>
        <taxon>Bacillariophycidae</taxon>
        <taxon>Bacillariales</taxon>
        <taxon>Bacillariaceae</taxon>
        <taxon>Fragilariopsis</taxon>
    </lineage>
</organism>
<feature type="region of interest" description="Disordered" evidence="5">
    <location>
        <begin position="72"/>
        <end position="104"/>
    </location>
</feature>
<dbReference type="PRINTS" id="PR00296">
    <property type="entry name" value="CYCLINKINASE"/>
</dbReference>